<keyword evidence="1" id="KW-0732">Signal</keyword>
<evidence type="ECO:0000313" key="2">
    <source>
        <dbReference type="EMBL" id="MBO8438226.1"/>
    </source>
</evidence>
<name>A0A9D9E4Y2_9BACT</name>
<dbReference type="EMBL" id="JADIMW010000053">
    <property type="protein sequence ID" value="MBO8438226.1"/>
    <property type="molecule type" value="Genomic_DNA"/>
</dbReference>
<evidence type="ECO:0000313" key="3">
    <source>
        <dbReference type="Proteomes" id="UP000823636"/>
    </source>
</evidence>
<reference evidence="2" key="1">
    <citation type="submission" date="2020-10" db="EMBL/GenBank/DDBJ databases">
        <authorList>
            <person name="Gilroy R."/>
        </authorList>
    </citation>
    <scope>NUCLEOTIDE SEQUENCE</scope>
    <source>
        <strain evidence="2">G3-4614</strain>
    </source>
</reference>
<dbReference type="AlphaFoldDB" id="A0A9D9E4Y2"/>
<dbReference type="Proteomes" id="UP000823636">
    <property type="component" value="Unassembled WGS sequence"/>
</dbReference>
<evidence type="ECO:0000256" key="1">
    <source>
        <dbReference type="SAM" id="SignalP"/>
    </source>
</evidence>
<organism evidence="2 3">
    <name type="scientific">Candidatus Caccoplasma merdipullorum</name>
    <dbReference type="NCBI Taxonomy" id="2840718"/>
    <lineage>
        <taxon>Bacteria</taxon>
        <taxon>Pseudomonadati</taxon>
        <taxon>Bacteroidota</taxon>
        <taxon>Bacteroidia</taxon>
        <taxon>Bacteroidales</taxon>
        <taxon>Bacteroidaceae</taxon>
        <taxon>Bacteroidaceae incertae sedis</taxon>
        <taxon>Candidatus Caccoplasma</taxon>
    </lineage>
</organism>
<accession>A0A9D9E4Y2</accession>
<comment type="caution">
    <text evidence="2">The sequence shown here is derived from an EMBL/GenBank/DDBJ whole genome shotgun (WGS) entry which is preliminary data.</text>
</comment>
<protein>
    <submittedName>
        <fullName evidence="2">Uncharacterized protein</fullName>
    </submittedName>
</protein>
<feature type="chain" id="PRO_5038450082" evidence="1">
    <location>
        <begin position="21"/>
        <end position="416"/>
    </location>
</feature>
<feature type="signal peptide" evidence="1">
    <location>
        <begin position="1"/>
        <end position="20"/>
    </location>
</feature>
<reference evidence="2" key="2">
    <citation type="journal article" date="2021" name="PeerJ">
        <title>Extensive microbial diversity within the chicken gut microbiome revealed by metagenomics and culture.</title>
        <authorList>
            <person name="Gilroy R."/>
            <person name="Ravi A."/>
            <person name="Getino M."/>
            <person name="Pursley I."/>
            <person name="Horton D.L."/>
            <person name="Alikhan N.F."/>
            <person name="Baker D."/>
            <person name="Gharbi K."/>
            <person name="Hall N."/>
            <person name="Watson M."/>
            <person name="Adriaenssens E.M."/>
            <person name="Foster-Nyarko E."/>
            <person name="Jarju S."/>
            <person name="Secka A."/>
            <person name="Antonio M."/>
            <person name="Oren A."/>
            <person name="Chaudhuri R.R."/>
            <person name="La Ragione R."/>
            <person name="Hildebrand F."/>
            <person name="Pallen M.J."/>
        </authorList>
    </citation>
    <scope>NUCLEOTIDE SEQUENCE</scope>
    <source>
        <strain evidence="2">G3-4614</strain>
    </source>
</reference>
<sequence length="416" mass="47292">MKIKNLLFAAFLCSFVSVSAQDNLRLFLKDGSELIGYISRQRPGENFTFTTNSAIISLNNDNVKSIIDNNVKIKDLSKEWAQWAKDNNAIINSGDNAYLVLSNIVTNNGSINGVRILEKGVRVKYLEIKSNTYTLSWDTIEVIKADRRPKLQISGINRKYKLKSGMEYEGEYAGEVPGQTLSLYQNNGVIFVFNRDEVLKDNRYKINPNQELFEQSDLLDIVQLQSGNLVKGIIVERNYSDADTITSDYLLIQSENGNIQSIKLSDIIEYRKEPNPSYKPITDVKLSVGEYMINRNKVNTQKIKEIDNIVSINIDSINTIIQTKGSPTEITVETKFTDKAEVIQLKLVKIKKFNIKKEKKIINGVTYEDIVKDAIQQKKIETSINNITKITYQIKEKGVYALYNPANKEAIVFTIE</sequence>
<gene>
    <name evidence="2" type="ORF">IAC54_04930</name>
</gene>
<proteinExistence type="predicted"/>